<dbReference type="AlphaFoldDB" id="A0A1L1PIX3"/>
<dbReference type="EMBL" id="CCAE010000056">
    <property type="protein sequence ID" value="CDN89878.1"/>
    <property type="molecule type" value="Genomic_DNA"/>
</dbReference>
<feature type="transmembrane region" description="Helical" evidence="1">
    <location>
        <begin position="132"/>
        <end position="155"/>
    </location>
</feature>
<keyword evidence="4" id="KW-1185">Reference proteome</keyword>
<dbReference type="GO" id="GO:0016020">
    <property type="term" value="C:membrane"/>
    <property type="evidence" value="ECO:0007669"/>
    <property type="project" value="InterPro"/>
</dbReference>
<keyword evidence="1" id="KW-0472">Membrane</keyword>
<keyword evidence="1" id="KW-0812">Transmembrane</keyword>
<feature type="transmembrane region" description="Helical" evidence="1">
    <location>
        <begin position="90"/>
        <end position="111"/>
    </location>
</feature>
<feature type="domain" description="Copper resistance protein D" evidence="2">
    <location>
        <begin position="46"/>
        <end position="154"/>
    </location>
</feature>
<accession>A0A1L1PIX3</accession>
<dbReference type="RefSeq" id="WP_009518988.1">
    <property type="nucleotide sequence ID" value="NZ_CCAE010000056.1"/>
</dbReference>
<reference evidence="4" key="1">
    <citation type="submission" date="2014-02" db="EMBL/GenBank/DDBJ databases">
        <authorList>
            <person name="Gan H."/>
        </authorList>
    </citation>
    <scope>NUCLEOTIDE SEQUENCE [LARGE SCALE GENOMIC DNA]</scope>
    <source>
        <strain evidence="4">S1</strain>
    </source>
</reference>
<gene>
    <name evidence="3" type="ORF">BN948_04318</name>
</gene>
<proteinExistence type="predicted"/>
<dbReference type="InterPro" id="IPR008457">
    <property type="entry name" value="Cu-R_CopD_dom"/>
</dbReference>
<reference evidence="4" key="2">
    <citation type="submission" date="2014-11" db="EMBL/GenBank/DDBJ databases">
        <title>Draft genome sequence of Hydrogenophaga intermedia S1.</title>
        <authorList>
            <person name="Gan H.M."/>
            <person name="Chew T.H."/>
            <person name="Stolz A."/>
        </authorList>
    </citation>
    <scope>NUCLEOTIDE SEQUENCE [LARGE SCALE GENOMIC DNA]</scope>
    <source>
        <strain evidence="4">S1</strain>
    </source>
</reference>
<protein>
    <recommendedName>
        <fullName evidence="2">Copper resistance protein D domain-containing protein</fullName>
    </recommendedName>
</protein>
<keyword evidence="1" id="KW-1133">Transmembrane helix</keyword>
<evidence type="ECO:0000256" key="1">
    <source>
        <dbReference type="SAM" id="Phobius"/>
    </source>
</evidence>
<sequence>MFYAVLKLLHVLSIVFWVGGMAFAHVCLRPSVTMLQPPERLRLLHAVMQRFFRGVLVAALLALATGLWMIGRVAKESVQAGVDFAMPLDWTIMATLGIVMIAIFGHIRFALFKRMSRGVQASDWPAAGAAMASIRLWVLVNLVIGVLVIAIALLMT</sequence>
<feature type="transmembrane region" description="Helical" evidence="1">
    <location>
        <begin position="51"/>
        <end position="70"/>
    </location>
</feature>
<dbReference type="Pfam" id="PF05425">
    <property type="entry name" value="CopD"/>
    <property type="match status" value="1"/>
</dbReference>
<name>A0A1L1PIX3_HYDIT</name>
<feature type="transmembrane region" description="Helical" evidence="1">
    <location>
        <begin position="6"/>
        <end position="30"/>
    </location>
</feature>
<evidence type="ECO:0000313" key="4">
    <source>
        <dbReference type="Proteomes" id="UP000028878"/>
    </source>
</evidence>
<dbReference type="Proteomes" id="UP000028878">
    <property type="component" value="Unassembled WGS sequence"/>
</dbReference>
<organism evidence="3 4">
    <name type="scientific">Hydrogenophaga intermedia</name>
    <dbReference type="NCBI Taxonomy" id="65786"/>
    <lineage>
        <taxon>Bacteria</taxon>
        <taxon>Pseudomonadati</taxon>
        <taxon>Pseudomonadota</taxon>
        <taxon>Betaproteobacteria</taxon>
        <taxon>Burkholderiales</taxon>
        <taxon>Comamonadaceae</taxon>
        <taxon>Hydrogenophaga</taxon>
    </lineage>
</organism>
<evidence type="ECO:0000313" key="3">
    <source>
        <dbReference type="EMBL" id="CDN89878.1"/>
    </source>
</evidence>
<evidence type="ECO:0000259" key="2">
    <source>
        <dbReference type="Pfam" id="PF05425"/>
    </source>
</evidence>